<dbReference type="PATRIC" id="fig|1121451.3.peg.476"/>
<accession>L0R8J0</accession>
<dbReference type="STRING" id="1121451.DESAM_20204"/>
<dbReference type="eggNOG" id="COG0768">
    <property type="taxonomic scope" value="Bacteria"/>
</dbReference>
<dbReference type="GO" id="GO:0016757">
    <property type="term" value="F:glycosyltransferase activity"/>
    <property type="evidence" value="ECO:0007669"/>
    <property type="project" value="UniProtKB-KW"/>
</dbReference>
<evidence type="ECO:0000256" key="3">
    <source>
        <dbReference type="ARBA" id="ARBA00023136"/>
    </source>
</evidence>
<sequence length="652" mass="71900">MAKRKKESMRASRNKLLFVMVLFALVWTALLGRAAWLQLFMGADLSRLASRQHLAAELERGERGSIYDRNGNLLATSVEASSLYIRPVKVKDVAGTAARLSKILGISKARLIKKLSSKSNFVWIKRQLNDRVASKIKQAGLTGVYLTTEYVRLYPNNQLAGQLLGFAGIDGNGLEGLEKEFNDRLAGRKAQFVVQRDASGRRLYLDAMGREVDIRGKDIHLTIDSHLQSVTENALADAVRKYNGKWGAAIVVEASSGDILAMANCPRFNPNIFRTSSPDIWRNRAALDIVEPGSTFKPFLIAAALEHGVATPEKLFDCENGRWKLNGKYIKDSHKYGWLPTHKILRYSSNIGSAKIGLELGVQNYHKFISDLGFGHKTGLPLPGERKGLIRPPSKWNEIDLAAGSFGQGVGVTAVQMAKGFMAIANKGVAKPLKLVQFPRSGEEEPPKRVFSEDVAEKVLSMMREVVQEDGTGTRSRISGTTVAGKTGTAQKAHKKGGYGTEYLASFIALVPGYNPEYIVFMMVDDPKPNHYGGTVVAPAVKKIMTETLAYYGKLPEKRSKTPVMAAGHQMYSEMPKKALKSNSAHFDVSDDKVPNLTGMPIRRAIEILVQKGFVPRLKGQGMTITRQLPKAGDKWPEERNAEMVLWVSKES</sequence>
<dbReference type="Pfam" id="PF03717">
    <property type="entry name" value="PBP_dimer"/>
    <property type="match status" value="1"/>
</dbReference>
<evidence type="ECO:0000313" key="5">
    <source>
        <dbReference type="EMBL" id="CCO22495.1"/>
    </source>
</evidence>
<reference evidence="5 6" key="1">
    <citation type="submission" date="2012-10" db="EMBL/GenBank/DDBJ databases">
        <authorList>
            <person name="Genoscope - CEA"/>
        </authorList>
    </citation>
    <scope>NUCLEOTIDE SEQUENCE [LARGE SCALE GENOMIC DNA]</scope>
    <source>
        <strain evidence="6">AM13 / DSM 14728</strain>
    </source>
</reference>
<dbReference type="InterPro" id="IPR001460">
    <property type="entry name" value="PCN-bd_Tpept"/>
</dbReference>
<keyword evidence="3" id="KW-0472">Membrane</keyword>
<dbReference type="Gene3D" id="3.90.1310.10">
    <property type="entry name" value="Penicillin-binding protein 2a (Domain 2)"/>
    <property type="match status" value="1"/>
</dbReference>
<dbReference type="InterPro" id="IPR036138">
    <property type="entry name" value="PBP_dimer_sf"/>
</dbReference>
<dbReference type="Gene3D" id="3.40.710.10">
    <property type="entry name" value="DD-peptidase/beta-lactamase superfamily"/>
    <property type="match status" value="1"/>
</dbReference>
<keyword evidence="2" id="KW-0645">Protease</keyword>
<keyword evidence="6" id="KW-1185">Reference proteome</keyword>
<evidence type="ECO:0000256" key="1">
    <source>
        <dbReference type="ARBA" id="ARBA00004370"/>
    </source>
</evidence>
<protein>
    <submittedName>
        <fullName evidence="5">Peptidoglycan glycosyltransferase</fullName>
        <ecNumber evidence="5">2.4.1.129</ecNumber>
    </submittedName>
</protein>
<organism evidence="5 6">
    <name type="scientific">Maridesulfovibrio hydrothermalis AM13 = DSM 14728</name>
    <dbReference type="NCBI Taxonomy" id="1121451"/>
    <lineage>
        <taxon>Bacteria</taxon>
        <taxon>Pseudomonadati</taxon>
        <taxon>Thermodesulfobacteriota</taxon>
        <taxon>Desulfovibrionia</taxon>
        <taxon>Desulfovibrionales</taxon>
        <taxon>Desulfovibrionaceae</taxon>
        <taxon>Maridesulfovibrio</taxon>
    </lineage>
</organism>
<name>L0R8J0_9BACT</name>
<dbReference type="EC" id="2.4.1.129" evidence="5"/>
<dbReference type="GO" id="GO:0071555">
    <property type="term" value="P:cell wall organization"/>
    <property type="evidence" value="ECO:0007669"/>
    <property type="project" value="TreeGrafter"/>
</dbReference>
<dbReference type="InterPro" id="IPR005311">
    <property type="entry name" value="PBP_dimer"/>
</dbReference>
<proteinExistence type="predicted"/>
<dbReference type="KEGG" id="dhy:DESAM_20204"/>
<dbReference type="GO" id="GO:0008658">
    <property type="term" value="F:penicillin binding"/>
    <property type="evidence" value="ECO:0007669"/>
    <property type="project" value="InterPro"/>
</dbReference>
<dbReference type="SUPFAM" id="SSF56601">
    <property type="entry name" value="beta-lactamase/transpeptidase-like"/>
    <property type="match status" value="1"/>
</dbReference>
<evidence type="ECO:0000313" key="6">
    <source>
        <dbReference type="Proteomes" id="UP000010808"/>
    </source>
</evidence>
<dbReference type="HOGENOM" id="CLU_009289_6_4_7"/>
<dbReference type="GO" id="GO:0005886">
    <property type="term" value="C:plasma membrane"/>
    <property type="evidence" value="ECO:0007669"/>
    <property type="project" value="TreeGrafter"/>
</dbReference>
<dbReference type="PANTHER" id="PTHR30627:SF1">
    <property type="entry name" value="PEPTIDOGLYCAN D,D-TRANSPEPTIDASE FTSI"/>
    <property type="match status" value="1"/>
</dbReference>
<dbReference type="AlphaFoldDB" id="L0R8J0"/>
<dbReference type="SMART" id="SM00740">
    <property type="entry name" value="PASTA"/>
    <property type="match status" value="1"/>
</dbReference>
<dbReference type="PROSITE" id="PS51178">
    <property type="entry name" value="PASTA"/>
    <property type="match status" value="1"/>
</dbReference>
<dbReference type="InterPro" id="IPR012338">
    <property type="entry name" value="Beta-lactam/transpept-like"/>
</dbReference>
<comment type="subcellular location">
    <subcellularLocation>
        <location evidence="1">Membrane</location>
    </subcellularLocation>
</comment>
<dbReference type="SUPFAM" id="SSF54184">
    <property type="entry name" value="Penicillin-binding protein 2x (pbp-2x), c-terminal domain"/>
    <property type="match status" value="1"/>
</dbReference>
<keyword evidence="5" id="KW-0328">Glycosyltransferase</keyword>
<dbReference type="Pfam" id="PF03793">
    <property type="entry name" value="PASTA"/>
    <property type="match status" value="1"/>
</dbReference>
<dbReference type="Pfam" id="PF00905">
    <property type="entry name" value="Transpeptidase"/>
    <property type="match status" value="1"/>
</dbReference>
<dbReference type="Gene3D" id="3.30.450.330">
    <property type="match status" value="1"/>
</dbReference>
<dbReference type="PANTHER" id="PTHR30627">
    <property type="entry name" value="PEPTIDOGLYCAN D,D-TRANSPEPTIDASE"/>
    <property type="match status" value="1"/>
</dbReference>
<dbReference type="OrthoDB" id="9789078at2"/>
<gene>
    <name evidence="5" type="ORF">DESAM_20204</name>
</gene>
<dbReference type="GO" id="GO:0004180">
    <property type="term" value="F:carboxypeptidase activity"/>
    <property type="evidence" value="ECO:0007669"/>
    <property type="project" value="UniProtKB-KW"/>
</dbReference>
<keyword evidence="2" id="KW-0121">Carboxypeptidase</keyword>
<dbReference type="InterPro" id="IPR005543">
    <property type="entry name" value="PASTA_dom"/>
</dbReference>
<dbReference type="RefSeq" id="WP_015335105.1">
    <property type="nucleotide sequence ID" value="NC_020055.1"/>
</dbReference>
<keyword evidence="2" id="KW-0378">Hydrolase</keyword>
<dbReference type="SUPFAM" id="SSF56519">
    <property type="entry name" value="Penicillin binding protein dimerisation domain"/>
    <property type="match status" value="1"/>
</dbReference>
<dbReference type="Proteomes" id="UP000010808">
    <property type="component" value="Chromosome"/>
</dbReference>
<dbReference type="InterPro" id="IPR050515">
    <property type="entry name" value="Beta-lactam/transpept"/>
</dbReference>
<keyword evidence="5" id="KW-0808">Transferase</keyword>
<feature type="domain" description="PASTA" evidence="4">
    <location>
        <begin position="588"/>
        <end position="650"/>
    </location>
</feature>
<evidence type="ECO:0000256" key="2">
    <source>
        <dbReference type="ARBA" id="ARBA00022645"/>
    </source>
</evidence>
<dbReference type="EMBL" id="FO203522">
    <property type="protein sequence ID" value="CCO22495.1"/>
    <property type="molecule type" value="Genomic_DNA"/>
</dbReference>
<evidence type="ECO:0000259" key="4">
    <source>
        <dbReference type="PROSITE" id="PS51178"/>
    </source>
</evidence>